<evidence type="ECO:0000256" key="2">
    <source>
        <dbReference type="ARBA" id="ARBA00022487"/>
    </source>
</evidence>
<sequence>MLLLFLFLIPLSFAASTSDCCEQIWSDWVDVGSLQPTDGNVICGMCYTQNQTRQCLSQSNGCECQGPSTQIVHTSEDLCVFPRETCCDGYSKKLDTNKKKYTCQPNIVPSSTAKPDACSTASSNSAPTKPTITASIAGTTTAPCVDSDTKNCAAWAANGFCTNPSYTDEQKKQYCAASCNLCDGCKDADTSCPAWKSNGFCENAGYTDDQKREYCAKSCNLCGETSTGAPTAIPCIDASTSCSMWATSTTKYPVMAWIHGGGLVVDCASSYSYQGATRNLVSRGVVIVVIQYRLGLPGFFTTNTADFPPNRGLLDQLEALKWIQKNIASFGGDPNSVTIFGESSGSSSVNAQLYSPLSRGYFHRAIMESGALYMHTDGPIAHSNYNEDLASELCNTSLTGNMDLLKSCMNALKPSEWLSIATEACPIIRDDYFLPKDS</sequence>
<evidence type="ECO:0000259" key="7">
    <source>
        <dbReference type="PROSITE" id="PS51670"/>
    </source>
</evidence>
<dbReference type="EC" id="3.1.1.-" evidence="5"/>
<keyword evidence="3 5" id="KW-0378">Hydrolase</keyword>
<dbReference type="PROSITE" id="PS00122">
    <property type="entry name" value="CARBOXYLESTERASE_B_1"/>
    <property type="match status" value="1"/>
</dbReference>
<dbReference type="InterPro" id="IPR029058">
    <property type="entry name" value="AB_hydrolase_fold"/>
</dbReference>
<keyword evidence="8" id="KW-1185">Reference proteome</keyword>
<comment type="caution">
    <text evidence="4">Lacks conserved residue(s) required for the propagation of feature annotation.</text>
</comment>
<feature type="region of interest" description="Disordered" evidence="6">
    <location>
        <begin position="110"/>
        <end position="129"/>
    </location>
</feature>
<reference evidence="9" key="1">
    <citation type="submission" date="2024-02" db="UniProtKB">
        <authorList>
            <consortium name="WormBaseParasite"/>
        </authorList>
    </citation>
    <scope>IDENTIFICATION</scope>
</reference>
<comment type="similarity">
    <text evidence="1 5">Belongs to the type-B carboxylesterase/lipase family.</text>
</comment>
<dbReference type="InterPro" id="IPR019826">
    <property type="entry name" value="Carboxylesterase_B_AS"/>
</dbReference>
<evidence type="ECO:0000256" key="6">
    <source>
        <dbReference type="SAM" id="MobiDB-lite"/>
    </source>
</evidence>
<evidence type="ECO:0000256" key="3">
    <source>
        <dbReference type="ARBA" id="ARBA00022801"/>
    </source>
</evidence>
<evidence type="ECO:0000256" key="1">
    <source>
        <dbReference type="ARBA" id="ARBA00005964"/>
    </source>
</evidence>
<keyword evidence="2" id="KW-0719">Serine esterase</keyword>
<proteinExistence type="inferred from homology"/>
<dbReference type="Proteomes" id="UP000887575">
    <property type="component" value="Unassembled WGS sequence"/>
</dbReference>
<dbReference type="Pfam" id="PF01549">
    <property type="entry name" value="ShK"/>
    <property type="match status" value="2"/>
</dbReference>
<dbReference type="Pfam" id="PF00135">
    <property type="entry name" value="COesterase"/>
    <property type="match status" value="1"/>
</dbReference>
<organism evidence="8 9">
    <name type="scientific">Mesorhabditis belari</name>
    <dbReference type="NCBI Taxonomy" id="2138241"/>
    <lineage>
        <taxon>Eukaryota</taxon>
        <taxon>Metazoa</taxon>
        <taxon>Ecdysozoa</taxon>
        <taxon>Nematoda</taxon>
        <taxon>Chromadorea</taxon>
        <taxon>Rhabditida</taxon>
        <taxon>Rhabditina</taxon>
        <taxon>Rhabditomorpha</taxon>
        <taxon>Rhabditoidea</taxon>
        <taxon>Rhabditidae</taxon>
        <taxon>Mesorhabditinae</taxon>
        <taxon>Mesorhabditis</taxon>
    </lineage>
</organism>
<evidence type="ECO:0000256" key="4">
    <source>
        <dbReference type="PROSITE-ProRule" id="PRU01005"/>
    </source>
</evidence>
<dbReference type="WBParaSite" id="MBELARI_LOCUS13491">
    <property type="protein sequence ID" value="MBELARI_LOCUS13491"/>
    <property type="gene ID" value="MBELARI_LOCUS13491"/>
</dbReference>
<feature type="domain" description="ShKT" evidence="7">
    <location>
        <begin position="185"/>
        <end position="222"/>
    </location>
</feature>
<evidence type="ECO:0000256" key="5">
    <source>
        <dbReference type="RuleBase" id="RU361235"/>
    </source>
</evidence>
<dbReference type="Gene3D" id="1.10.10.1940">
    <property type="match status" value="2"/>
</dbReference>
<dbReference type="Gene3D" id="3.40.50.1820">
    <property type="entry name" value="alpha/beta hydrolase"/>
    <property type="match status" value="1"/>
</dbReference>
<dbReference type="PROSITE" id="PS51670">
    <property type="entry name" value="SHKT"/>
    <property type="match status" value="2"/>
</dbReference>
<dbReference type="SMART" id="SM00254">
    <property type="entry name" value="ShKT"/>
    <property type="match status" value="2"/>
</dbReference>
<evidence type="ECO:0000313" key="8">
    <source>
        <dbReference type="Proteomes" id="UP000887575"/>
    </source>
</evidence>
<dbReference type="InterPro" id="IPR050309">
    <property type="entry name" value="Type-B_Carboxylest/Lipase"/>
</dbReference>
<evidence type="ECO:0000313" key="9">
    <source>
        <dbReference type="WBParaSite" id="MBELARI_LOCUS13491"/>
    </source>
</evidence>
<dbReference type="GO" id="GO:0052689">
    <property type="term" value="F:carboxylic ester hydrolase activity"/>
    <property type="evidence" value="ECO:0007669"/>
    <property type="project" value="UniProtKB-KW"/>
</dbReference>
<protein>
    <recommendedName>
        <fullName evidence="5">Carboxylic ester hydrolase</fullName>
        <ecNumber evidence="5">3.1.1.-</ecNumber>
    </recommendedName>
</protein>
<dbReference type="InterPro" id="IPR003582">
    <property type="entry name" value="ShKT_dom"/>
</dbReference>
<dbReference type="AlphaFoldDB" id="A0AAF3EHM9"/>
<dbReference type="InterPro" id="IPR002018">
    <property type="entry name" value="CarbesteraseB"/>
</dbReference>
<name>A0AAF3EHM9_9BILA</name>
<accession>A0AAF3EHM9</accession>
<dbReference type="PANTHER" id="PTHR11559">
    <property type="entry name" value="CARBOXYLESTERASE"/>
    <property type="match status" value="1"/>
</dbReference>
<dbReference type="SUPFAM" id="SSF53474">
    <property type="entry name" value="alpha/beta-Hydrolases"/>
    <property type="match status" value="1"/>
</dbReference>
<feature type="domain" description="ShKT" evidence="7">
    <location>
        <begin position="144"/>
        <end position="182"/>
    </location>
</feature>